<accession>R2QK84</accession>
<dbReference type="PANTHER" id="PTHR43280:SF28">
    <property type="entry name" value="HTH-TYPE TRANSCRIPTIONAL ACTIVATOR RHAS"/>
    <property type="match status" value="1"/>
</dbReference>
<evidence type="ECO:0000256" key="1">
    <source>
        <dbReference type="ARBA" id="ARBA00023015"/>
    </source>
</evidence>
<name>R2QK84_9ENTE</name>
<gene>
    <name evidence="6" type="ORF">I586_02051</name>
    <name evidence="5" type="ORF">UAY_02724</name>
</gene>
<dbReference type="AlphaFoldDB" id="R2QK84"/>
<dbReference type="RefSeq" id="WP_010766058.1">
    <property type="nucleotide sequence ID" value="NZ_ASWB01000003.1"/>
</dbReference>
<keyword evidence="1" id="KW-0805">Transcription regulation</keyword>
<proteinExistence type="predicted"/>
<dbReference type="InterPro" id="IPR014710">
    <property type="entry name" value="RmlC-like_jellyroll"/>
</dbReference>
<dbReference type="STRING" id="155617.RV09_GL001694"/>
<feature type="domain" description="HTH araC/xylS-type" evidence="4">
    <location>
        <begin position="182"/>
        <end position="280"/>
    </location>
</feature>
<protein>
    <recommendedName>
        <fullName evidence="4">HTH araC/xylS-type domain-containing protein</fullName>
    </recommendedName>
</protein>
<dbReference type="GO" id="GO:0043565">
    <property type="term" value="F:sequence-specific DNA binding"/>
    <property type="evidence" value="ECO:0007669"/>
    <property type="project" value="InterPro"/>
</dbReference>
<dbReference type="EMBL" id="ASWB01000003">
    <property type="protein sequence ID" value="EOT65782.1"/>
    <property type="molecule type" value="Genomic_DNA"/>
</dbReference>
<evidence type="ECO:0000256" key="3">
    <source>
        <dbReference type="ARBA" id="ARBA00023163"/>
    </source>
</evidence>
<dbReference type="InterPro" id="IPR018062">
    <property type="entry name" value="HTH_AraC-typ_CS"/>
</dbReference>
<keyword evidence="8" id="KW-1185">Reference proteome</keyword>
<evidence type="ECO:0000259" key="4">
    <source>
        <dbReference type="PROSITE" id="PS01124"/>
    </source>
</evidence>
<reference evidence="6 8" key="2">
    <citation type="submission" date="2013-03" db="EMBL/GenBank/DDBJ databases">
        <title>The Genome Sequence of Enterococcus moraviensis BAA-383 (PacBio/Illumina hybrid assembly).</title>
        <authorList>
            <consortium name="The Broad Institute Genomics Platform"/>
            <consortium name="The Broad Institute Genome Sequencing Center for Infectious Disease"/>
            <person name="Earl A."/>
            <person name="Russ C."/>
            <person name="Gilmore M."/>
            <person name="Surin D."/>
            <person name="Walker B."/>
            <person name="Young S."/>
            <person name="Zeng Q."/>
            <person name="Gargeya S."/>
            <person name="Fitzgerald M."/>
            <person name="Haas B."/>
            <person name="Abouelleil A."/>
            <person name="Allen A.W."/>
            <person name="Alvarado L."/>
            <person name="Arachchi H.M."/>
            <person name="Berlin A.M."/>
            <person name="Chapman S.B."/>
            <person name="Gainer-Dewar J."/>
            <person name="Goldberg J."/>
            <person name="Griggs A."/>
            <person name="Gujja S."/>
            <person name="Hansen M."/>
            <person name="Howarth C."/>
            <person name="Imamovic A."/>
            <person name="Ireland A."/>
            <person name="Larimer J."/>
            <person name="McCowan C."/>
            <person name="Murphy C."/>
            <person name="Pearson M."/>
            <person name="Poon T.W."/>
            <person name="Priest M."/>
            <person name="Roberts A."/>
            <person name="Saif S."/>
            <person name="Shea T."/>
            <person name="Sisk P."/>
            <person name="Sykes S."/>
            <person name="Wortman J."/>
            <person name="Nusbaum C."/>
            <person name="Birren B."/>
        </authorList>
    </citation>
    <scope>NUCLEOTIDE SEQUENCE [LARGE SCALE GENOMIC DNA]</scope>
    <source>
        <strain evidence="6 8">ATCC BAA-383</strain>
    </source>
</reference>
<sequence>MAIFLEMPELNPEFPFRIILNDGNILTTPHWHREIELIYVTKGSIHLGINDQPYSLSEGEIVLINGGDIHYVLASPGSERIVFQFDLTFFTGLNTEGLNLTRFFEAVEPFSPKWHREKEAVVREILIEMYHEEQRKEAGFHYQQKADLLKLFVYLFRNIPEKKEIHKSHEKVQSKDILEKLDQVFRYVEQNYTTKITLEEVANSIGYSQFYFTKFFKRNTGKTFITFLNDYRIDKAKWLLINSTDNVSEIISQIGIESDKTFYRLFKQSMGMSPLKYREKMSVKN</sequence>
<evidence type="ECO:0000313" key="6">
    <source>
        <dbReference type="EMBL" id="EOT65782.1"/>
    </source>
</evidence>
<dbReference type="Pfam" id="PF12833">
    <property type="entry name" value="HTH_18"/>
    <property type="match status" value="1"/>
</dbReference>
<evidence type="ECO:0000313" key="8">
    <source>
        <dbReference type="Proteomes" id="UP000014157"/>
    </source>
</evidence>
<dbReference type="PROSITE" id="PS00041">
    <property type="entry name" value="HTH_ARAC_FAMILY_1"/>
    <property type="match status" value="1"/>
</dbReference>
<dbReference type="InterPro" id="IPR018060">
    <property type="entry name" value="HTH_AraC"/>
</dbReference>
<evidence type="ECO:0000313" key="7">
    <source>
        <dbReference type="Proteomes" id="UP000013781"/>
    </source>
</evidence>
<comment type="caution">
    <text evidence="5">The sequence shown here is derived from an EMBL/GenBank/DDBJ whole genome shotgun (WGS) entry which is preliminary data.</text>
</comment>
<dbReference type="InterPro" id="IPR011051">
    <property type="entry name" value="RmlC_Cupin_sf"/>
</dbReference>
<dbReference type="PATRIC" id="fig|1158609.3.peg.2651"/>
<dbReference type="SUPFAM" id="SSF51182">
    <property type="entry name" value="RmlC-like cupins"/>
    <property type="match status" value="1"/>
</dbReference>
<dbReference type="Proteomes" id="UP000013781">
    <property type="component" value="Unassembled WGS sequence"/>
</dbReference>
<dbReference type="Gene3D" id="1.10.10.60">
    <property type="entry name" value="Homeodomain-like"/>
    <property type="match status" value="2"/>
</dbReference>
<evidence type="ECO:0000256" key="2">
    <source>
        <dbReference type="ARBA" id="ARBA00023125"/>
    </source>
</evidence>
<dbReference type="eggNOG" id="COG2207">
    <property type="taxonomic scope" value="Bacteria"/>
</dbReference>
<dbReference type="SUPFAM" id="SSF46689">
    <property type="entry name" value="Homeodomain-like"/>
    <property type="match status" value="2"/>
</dbReference>
<dbReference type="EMBL" id="AJAS01000022">
    <property type="protein sequence ID" value="EOH96992.1"/>
    <property type="molecule type" value="Genomic_DNA"/>
</dbReference>
<dbReference type="GO" id="GO:0003700">
    <property type="term" value="F:DNA-binding transcription factor activity"/>
    <property type="evidence" value="ECO:0007669"/>
    <property type="project" value="InterPro"/>
</dbReference>
<keyword evidence="2" id="KW-0238">DNA-binding</keyword>
<dbReference type="OrthoDB" id="9799319at2"/>
<dbReference type="SMART" id="SM00342">
    <property type="entry name" value="HTH_ARAC"/>
    <property type="match status" value="1"/>
</dbReference>
<reference evidence="5 7" key="1">
    <citation type="submission" date="2013-02" db="EMBL/GenBank/DDBJ databases">
        <title>The Genome Sequence of Enterococcus moraviensis BAA-383.</title>
        <authorList>
            <consortium name="The Broad Institute Genome Sequencing Platform"/>
            <consortium name="The Broad Institute Genome Sequencing Center for Infectious Disease"/>
            <person name="Earl A.M."/>
            <person name="Gilmore M.S."/>
            <person name="Lebreton F."/>
            <person name="Walker B."/>
            <person name="Young S.K."/>
            <person name="Zeng Q."/>
            <person name="Gargeya S."/>
            <person name="Fitzgerald M."/>
            <person name="Haas B."/>
            <person name="Abouelleil A."/>
            <person name="Alvarado L."/>
            <person name="Arachchi H.M."/>
            <person name="Berlin A.M."/>
            <person name="Chapman S.B."/>
            <person name="Dewar J."/>
            <person name="Goldberg J."/>
            <person name="Griggs A."/>
            <person name="Gujja S."/>
            <person name="Hansen M."/>
            <person name="Howarth C."/>
            <person name="Imamovic A."/>
            <person name="Larimer J."/>
            <person name="McCowan C."/>
            <person name="Murphy C."/>
            <person name="Neiman D."/>
            <person name="Pearson M."/>
            <person name="Priest M."/>
            <person name="Roberts A."/>
            <person name="Saif S."/>
            <person name="Shea T."/>
            <person name="Sisk P."/>
            <person name="Sykes S."/>
            <person name="Wortman J."/>
            <person name="Nusbaum C."/>
            <person name="Birren B."/>
        </authorList>
    </citation>
    <scope>NUCLEOTIDE SEQUENCE [LARGE SCALE GENOMIC DNA]</scope>
    <source>
        <strain evidence="5 7">ATCC BAA-383</strain>
    </source>
</reference>
<dbReference type="Gene3D" id="2.60.120.10">
    <property type="entry name" value="Jelly Rolls"/>
    <property type="match status" value="1"/>
</dbReference>
<evidence type="ECO:0000313" key="5">
    <source>
        <dbReference type="EMBL" id="EOH96992.1"/>
    </source>
</evidence>
<dbReference type="eggNOG" id="COG0662">
    <property type="taxonomic scope" value="Bacteria"/>
</dbReference>
<organism evidence="5 7">
    <name type="scientific">Enterococcus moraviensis ATCC BAA-383</name>
    <dbReference type="NCBI Taxonomy" id="1158609"/>
    <lineage>
        <taxon>Bacteria</taxon>
        <taxon>Bacillati</taxon>
        <taxon>Bacillota</taxon>
        <taxon>Bacilli</taxon>
        <taxon>Lactobacillales</taxon>
        <taxon>Enterococcaceae</taxon>
        <taxon>Enterococcus</taxon>
    </lineage>
</organism>
<keyword evidence="3" id="KW-0804">Transcription</keyword>
<dbReference type="PANTHER" id="PTHR43280">
    <property type="entry name" value="ARAC-FAMILY TRANSCRIPTIONAL REGULATOR"/>
    <property type="match status" value="1"/>
</dbReference>
<dbReference type="HOGENOM" id="CLU_000445_88_3_9"/>
<dbReference type="InterPro" id="IPR013096">
    <property type="entry name" value="Cupin_2"/>
</dbReference>
<dbReference type="Proteomes" id="UP000014157">
    <property type="component" value="Unassembled WGS sequence"/>
</dbReference>
<dbReference type="Pfam" id="PF07883">
    <property type="entry name" value="Cupin_2"/>
    <property type="match status" value="1"/>
</dbReference>
<dbReference type="PROSITE" id="PS01124">
    <property type="entry name" value="HTH_ARAC_FAMILY_2"/>
    <property type="match status" value="1"/>
</dbReference>
<dbReference type="InterPro" id="IPR009057">
    <property type="entry name" value="Homeodomain-like_sf"/>
</dbReference>